<keyword evidence="3" id="KW-0472">Membrane</keyword>
<dbReference type="AlphaFoldDB" id="A0A9Q0F653"/>
<dbReference type="OrthoDB" id="1751280at2759"/>
<feature type="transmembrane region" description="Helical" evidence="3">
    <location>
        <begin position="295"/>
        <end position="314"/>
    </location>
</feature>
<evidence type="ECO:0000313" key="5">
    <source>
        <dbReference type="EMBL" id="KAJ4824814.1"/>
    </source>
</evidence>
<evidence type="ECO:0000313" key="6">
    <source>
        <dbReference type="Proteomes" id="UP001141552"/>
    </source>
</evidence>
<feature type="domain" description="Disease resistance protein At4g27190-like leucine-rich repeats" evidence="4">
    <location>
        <begin position="8"/>
        <end position="102"/>
    </location>
</feature>
<dbReference type="PANTHER" id="PTHR33463:SF167">
    <property type="entry name" value="PUTATIVE-RELATED"/>
    <property type="match status" value="1"/>
</dbReference>
<evidence type="ECO:0000256" key="1">
    <source>
        <dbReference type="ARBA" id="ARBA00022821"/>
    </source>
</evidence>
<dbReference type="EMBL" id="JAKUCV010007088">
    <property type="protein sequence ID" value="KAJ4824814.1"/>
    <property type="molecule type" value="Genomic_DNA"/>
</dbReference>
<organism evidence="5 6">
    <name type="scientific">Turnera subulata</name>
    <dbReference type="NCBI Taxonomy" id="218843"/>
    <lineage>
        <taxon>Eukaryota</taxon>
        <taxon>Viridiplantae</taxon>
        <taxon>Streptophyta</taxon>
        <taxon>Embryophyta</taxon>
        <taxon>Tracheophyta</taxon>
        <taxon>Spermatophyta</taxon>
        <taxon>Magnoliopsida</taxon>
        <taxon>eudicotyledons</taxon>
        <taxon>Gunneridae</taxon>
        <taxon>Pentapetalae</taxon>
        <taxon>rosids</taxon>
        <taxon>fabids</taxon>
        <taxon>Malpighiales</taxon>
        <taxon>Passifloraceae</taxon>
        <taxon>Turnera</taxon>
    </lineage>
</organism>
<gene>
    <name evidence="5" type="ORF">Tsubulata_008599</name>
</gene>
<sequence>VKFPRLTDVEITRMDHLEMIWHHRLAKGSFYEMKLLTIDQCKTLMHVFPSVLMRRLLKLEKLVISNCDSLEEIFQFQDRDNLEFQSLGEISIENCPNLKPICSLFLGDQERETVEKGHDQRLGKGYSDTPTAPHLNHELKILFPSSVSLRNLTDLDVSKCHGLLYLMNCSAAHCLLQLKRMAIFKCESIQEIMATEENEAELEVVFHKLEILALDSLPSLACFHLGKYALMFPSLWAILVKECPKMNIFSAGVTSTPKLEVVDLTVERDKWCWEGNLNDAIRKLFIQSVRIISQLYLTLLITLSSFGPVKLALFHKRVHFVASKVKQGHDAVEPEMPRPSQQSASALENTEADEIREHGPSEEPTYADLLPTKNRDTSGDLPSEHNFYTCLHIILNLDYPRNKK</sequence>
<evidence type="ECO:0000256" key="2">
    <source>
        <dbReference type="SAM" id="MobiDB-lite"/>
    </source>
</evidence>
<feature type="domain" description="Disease resistance protein At4g27190-like leucine-rich repeats" evidence="4">
    <location>
        <begin position="146"/>
        <end position="255"/>
    </location>
</feature>
<keyword evidence="6" id="KW-1185">Reference proteome</keyword>
<evidence type="ECO:0000259" key="4">
    <source>
        <dbReference type="Pfam" id="PF23247"/>
    </source>
</evidence>
<dbReference type="Proteomes" id="UP001141552">
    <property type="component" value="Unassembled WGS sequence"/>
</dbReference>
<feature type="region of interest" description="Disordered" evidence="2">
    <location>
        <begin position="329"/>
        <end position="381"/>
    </location>
</feature>
<name>A0A9Q0F653_9ROSI</name>
<reference evidence="5" key="2">
    <citation type="journal article" date="2023" name="Plants (Basel)">
        <title>Annotation of the Turnera subulata (Passifloraceae) Draft Genome Reveals the S-Locus Evolved after the Divergence of Turneroideae from Passifloroideae in a Stepwise Manner.</title>
        <authorList>
            <person name="Henning P.M."/>
            <person name="Roalson E.H."/>
            <person name="Mir W."/>
            <person name="McCubbin A.G."/>
            <person name="Shore J.S."/>
        </authorList>
    </citation>
    <scope>NUCLEOTIDE SEQUENCE</scope>
    <source>
        <strain evidence="5">F60SS</strain>
    </source>
</reference>
<proteinExistence type="predicted"/>
<dbReference type="InterPro" id="IPR057135">
    <property type="entry name" value="At4g27190-like_LRR"/>
</dbReference>
<evidence type="ECO:0000256" key="3">
    <source>
        <dbReference type="SAM" id="Phobius"/>
    </source>
</evidence>
<keyword evidence="3" id="KW-1133">Transmembrane helix</keyword>
<dbReference type="InterPro" id="IPR050905">
    <property type="entry name" value="Plant_NBS-LRR"/>
</dbReference>
<feature type="compositionally biased region" description="Polar residues" evidence="2">
    <location>
        <begin position="339"/>
        <end position="348"/>
    </location>
</feature>
<dbReference type="Gene3D" id="3.80.10.10">
    <property type="entry name" value="Ribonuclease Inhibitor"/>
    <property type="match status" value="1"/>
</dbReference>
<keyword evidence="1" id="KW-0611">Plant defense</keyword>
<comment type="caution">
    <text evidence="5">The sequence shown here is derived from an EMBL/GenBank/DDBJ whole genome shotgun (WGS) entry which is preliminary data.</text>
</comment>
<accession>A0A9Q0F653</accession>
<reference evidence="5" key="1">
    <citation type="submission" date="2022-02" db="EMBL/GenBank/DDBJ databases">
        <authorList>
            <person name="Henning P.M."/>
            <person name="McCubbin A.G."/>
            <person name="Shore J.S."/>
        </authorList>
    </citation>
    <scope>NUCLEOTIDE SEQUENCE</scope>
    <source>
        <strain evidence="5">F60SS</strain>
        <tissue evidence="5">Leaves</tissue>
    </source>
</reference>
<dbReference type="Pfam" id="PF23247">
    <property type="entry name" value="LRR_RPS2"/>
    <property type="match status" value="2"/>
</dbReference>
<feature type="non-terminal residue" evidence="5">
    <location>
        <position position="404"/>
    </location>
</feature>
<keyword evidence="3" id="KW-0812">Transmembrane</keyword>
<dbReference type="InterPro" id="IPR032675">
    <property type="entry name" value="LRR_dom_sf"/>
</dbReference>
<dbReference type="SUPFAM" id="SSF52047">
    <property type="entry name" value="RNI-like"/>
    <property type="match status" value="1"/>
</dbReference>
<dbReference type="PANTHER" id="PTHR33463">
    <property type="entry name" value="NB-ARC DOMAIN-CONTAINING PROTEIN-RELATED"/>
    <property type="match status" value="1"/>
</dbReference>
<protein>
    <recommendedName>
        <fullName evidence="4">Disease resistance protein At4g27190-like leucine-rich repeats domain-containing protein</fullName>
    </recommendedName>
</protein>